<evidence type="ECO:0000313" key="2">
    <source>
        <dbReference type="Proteomes" id="UP000805193"/>
    </source>
</evidence>
<dbReference type="Proteomes" id="UP000805193">
    <property type="component" value="Unassembled WGS sequence"/>
</dbReference>
<accession>A0AC60P5J0</accession>
<proteinExistence type="predicted"/>
<comment type="caution">
    <text evidence="1">The sequence shown here is derived from an EMBL/GenBank/DDBJ whole genome shotgun (WGS) entry which is preliminary data.</text>
</comment>
<evidence type="ECO:0000313" key="1">
    <source>
        <dbReference type="EMBL" id="KAG0414569.1"/>
    </source>
</evidence>
<gene>
    <name evidence="1" type="ORF">HPB47_008265</name>
</gene>
<reference evidence="1 2" key="1">
    <citation type="journal article" date="2020" name="Cell">
        <title>Large-Scale Comparative Analyses of Tick Genomes Elucidate Their Genetic Diversity and Vector Capacities.</title>
        <authorList>
            <consortium name="Tick Genome and Microbiome Consortium (TIGMIC)"/>
            <person name="Jia N."/>
            <person name="Wang J."/>
            <person name="Shi W."/>
            <person name="Du L."/>
            <person name="Sun Y."/>
            <person name="Zhan W."/>
            <person name="Jiang J.F."/>
            <person name="Wang Q."/>
            <person name="Zhang B."/>
            <person name="Ji P."/>
            <person name="Bell-Sakyi L."/>
            <person name="Cui X.M."/>
            <person name="Yuan T.T."/>
            <person name="Jiang B.G."/>
            <person name="Yang W.F."/>
            <person name="Lam T.T."/>
            <person name="Chang Q.C."/>
            <person name="Ding S.J."/>
            <person name="Wang X.J."/>
            <person name="Zhu J.G."/>
            <person name="Ruan X.D."/>
            <person name="Zhao L."/>
            <person name="Wei J.T."/>
            <person name="Ye R.Z."/>
            <person name="Que T.C."/>
            <person name="Du C.H."/>
            <person name="Zhou Y.H."/>
            <person name="Cheng J.X."/>
            <person name="Dai P.F."/>
            <person name="Guo W.B."/>
            <person name="Han X.H."/>
            <person name="Huang E.J."/>
            <person name="Li L.F."/>
            <person name="Wei W."/>
            <person name="Gao Y.C."/>
            <person name="Liu J.Z."/>
            <person name="Shao H.Z."/>
            <person name="Wang X."/>
            <person name="Wang C.C."/>
            <person name="Yang T.C."/>
            <person name="Huo Q.B."/>
            <person name="Li W."/>
            <person name="Chen H.Y."/>
            <person name="Chen S.E."/>
            <person name="Zhou L.G."/>
            <person name="Ni X.B."/>
            <person name="Tian J.H."/>
            <person name="Sheng Y."/>
            <person name="Liu T."/>
            <person name="Pan Y.S."/>
            <person name="Xia L.Y."/>
            <person name="Li J."/>
            <person name="Zhao F."/>
            <person name="Cao W.C."/>
        </authorList>
    </citation>
    <scope>NUCLEOTIDE SEQUENCE [LARGE SCALE GENOMIC DNA]</scope>
    <source>
        <strain evidence="1">Iper-2018</strain>
    </source>
</reference>
<dbReference type="EMBL" id="JABSTQ010011167">
    <property type="protein sequence ID" value="KAG0414569.1"/>
    <property type="molecule type" value="Genomic_DNA"/>
</dbReference>
<protein>
    <submittedName>
        <fullName evidence="1">Uncharacterized protein</fullName>
    </submittedName>
</protein>
<organism evidence="1 2">
    <name type="scientific">Ixodes persulcatus</name>
    <name type="common">Taiga tick</name>
    <dbReference type="NCBI Taxonomy" id="34615"/>
    <lineage>
        <taxon>Eukaryota</taxon>
        <taxon>Metazoa</taxon>
        <taxon>Ecdysozoa</taxon>
        <taxon>Arthropoda</taxon>
        <taxon>Chelicerata</taxon>
        <taxon>Arachnida</taxon>
        <taxon>Acari</taxon>
        <taxon>Parasitiformes</taxon>
        <taxon>Ixodida</taxon>
        <taxon>Ixodoidea</taxon>
        <taxon>Ixodidae</taxon>
        <taxon>Ixodinae</taxon>
        <taxon>Ixodes</taxon>
    </lineage>
</organism>
<keyword evidence="2" id="KW-1185">Reference proteome</keyword>
<sequence length="181" mass="20177">MGRHAWTGPDIAPTAPVRPVEPPLAAAPLADVVKIVDARGHIVPVNAVGELCTRGYHVFMGYLGEEGKEREAIRNNWYHTGASDFLAKAHIARLESRHREQNQRCKGRRRANATDDDRATEAKRKREARRRLHSTPAEQFPGTLDFVPPTPRCPTLMAMEHQLAMQRPGLLSLLPTLLPST</sequence>
<name>A0AC60P5J0_IXOPE</name>